<dbReference type="Proteomes" id="UP000179284">
    <property type="component" value="Chromosome I"/>
</dbReference>
<dbReference type="AlphaFoldDB" id="A0A1D9P3Q1"/>
<dbReference type="KEGG" id="bhu:bhn_I2079"/>
<evidence type="ECO:0000259" key="2">
    <source>
        <dbReference type="PROSITE" id="PS50234"/>
    </source>
</evidence>
<dbReference type="CDD" id="cd00198">
    <property type="entry name" value="vWFA"/>
    <property type="match status" value="1"/>
</dbReference>
<feature type="transmembrane region" description="Helical" evidence="1">
    <location>
        <begin position="40"/>
        <end position="59"/>
    </location>
</feature>
<evidence type="ECO:0000313" key="4">
    <source>
        <dbReference type="Proteomes" id="UP000179284"/>
    </source>
</evidence>
<dbReference type="InterPro" id="IPR002035">
    <property type="entry name" value="VWF_A"/>
</dbReference>
<protein>
    <submittedName>
        <fullName evidence="3">von Willebrand factor type A domain-containing protein</fullName>
    </submittedName>
</protein>
<dbReference type="EMBL" id="CP017831">
    <property type="protein sequence ID" value="AOZ97112.1"/>
    <property type="molecule type" value="Genomic_DNA"/>
</dbReference>
<feature type="domain" description="VWFA" evidence="2">
    <location>
        <begin position="73"/>
        <end position="275"/>
    </location>
</feature>
<sequence length="320" mass="35968">MRILPIIPIFSLLAIFVILMTATVIIICRNQLKLKEKIFSIARLSIIYILVLCIGLRPVTVDDNVEFATKNLDVLFVVDTTLSMWAEDYSGKNTRMSGALKDVQYIIDELAGSNFAIVTFDNKSKVVSPFTQDVRYIEDLMATITQIDSYDAAGSSLNLPYYDMRSLLSSSRKKENRKTVVFYISDGEITNGEELQSYAELAEFVDTGAVLGYGTEKGGKMKDGSWGYVYDSSTHKDAVSVIDEANLQQVATDLNISYFNMNSGHGPIKGIIEEVKNQCKTVMDKETGAERYIDIYYYFAIPLALMMLLELYIIIRKGRL</sequence>
<evidence type="ECO:0000313" key="3">
    <source>
        <dbReference type="EMBL" id="AOZ97112.1"/>
    </source>
</evidence>
<keyword evidence="1" id="KW-0472">Membrane</keyword>
<organism evidence="3 4">
    <name type="scientific">Butyrivibrio hungatei</name>
    <dbReference type="NCBI Taxonomy" id="185008"/>
    <lineage>
        <taxon>Bacteria</taxon>
        <taxon>Bacillati</taxon>
        <taxon>Bacillota</taxon>
        <taxon>Clostridia</taxon>
        <taxon>Lachnospirales</taxon>
        <taxon>Lachnospiraceae</taxon>
        <taxon>Butyrivibrio</taxon>
    </lineage>
</organism>
<reference evidence="4" key="1">
    <citation type="submission" date="2016-10" db="EMBL/GenBank/DDBJ databases">
        <title>The complete genome sequence of the rumen bacterium Butyrivibrio hungatei MB2003.</title>
        <authorList>
            <person name="Palevich N."/>
            <person name="Kelly W.J."/>
            <person name="Leahy S.C."/>
            <person name="Altermann E."/>
            <person name="Rakonjac J."/>
            <person name="Attwood G.T."/>
        </authorList>
    </citation>
    <scope>NUCLEOTIDE SEQUENCE [LARGE SCALE GENOMIC DNA]</scope>
    <source>
        <strain evidence="4">MB2003</strain>
    </source>
</reference>
<name>A0A1D9P3Q1_9FIRM</name>
<keyword evidence="1" id="KW-1133">Transmembrane helix</keyword>
<dbReference type="PROSITE" id="PS50234">
    <property type="entry name" value="VWFA"/>
    <property type="match status" value="1"/>
</dbReference>
<gene>
    <name evidence="3" type="ORF">bhn_I2079</name>
</gene>
<dbReference type="Pfam" id="PF13519">
    <property type="entry name" value="VWA_2"/>
    <property type="match status" value="1"/>
</dbReference>
<dbReference type="OrthoDB" id="9814325at2"/>
<accession>A0A1D9P3Q1</accession>
<dbReference type="SMART" id="SM00327">
    <property type="entry name" value="VWA"/>
    <property type="match status" value="1"/>
</dbReference>
<dbReference type="InterPro" id="IPR036465">
    <property type="entry name" value="vWFA_dom_sf"/>
</dbReference>
<keyword evidence="4" id="KW-1185">Reference proteome</keyword>
<evidence type="ECO:0000256" key="1">
    <source>
        <dbReference type="SAM" id="Phobius"/>
    </source>
</evidence>
<feature type="transmembrane region" description="Helical" evidence="1">
    <location>
        <begin position="6"/>
        <end position="28"/>
    </location>
</feature>
<feature type="transmembrane region" description="Helical" evidence="1">
    <location>
        <begin position="295"/>
        <end position="315"/>
    </location>
</feature>
<dbReference type="Gene3D" id="3.40.50.410">
    <property type="entry name" value="von Willebrand factor, type A domain"/>
    <property type="match status" value="1"/>
</dbReference>
<dbReference type="SUPFAM" id="SSF53300">
    <property type="entry name" value="vWA-like"/>
    <property type="match status" value="1"/>
</dbReference>
<keyword evidence="1" id="KW-0812">Transmembrane</keyword>
<proteinExistence type="predicted"/>